<gene>
    <name evidence="2" type="ORF">H0S70_05785</name>
</gene>
<dbReference type="KEGG" id="cmaq:H0S70_05785"/>
<dbReference type="Pfam" id="PF13280">
    <property type="entry name" value="WYL"/>
    <property type="match status" value="1"/>
</dbReference>
<evidence type="ECO:0000313" key="2">
    <source>
        <dbReference type="EMBL" id="QNS42474.1"/>
    </source>
</evidence>
<dbReference type="PROSITE" id="PS52050">
    <property type="entry name" value="WYL"/>
    <property type="match status" value="1"/>
</dbReference>
<evidence type="ECO:0000313" key="3">
    <source>
        <dbReference type="Proteomes" id="UP000516438"/>
    </source>
</evidence>
<evidence type="ECO:0000259" key="1">
    <source>
        <dbReference type="Pfam" id="PF13280"/>
    </source>
</evidence>
<dbReference type="PANTHER" id="PTHR34580:SF9">
    <property type="entry name" value="SLL5097 PROTEIN"/>
    <property type="match status" value="1"/>
</dbReference>
<organism evidence="2 3">
    <name type="scientific">Chryseobacterium manosquense</name>
    <dbReference type="NCBI Taxonomy" id="2754694"/>
    <lineage>
        <taxon>Bacteria</taxon>
        <taxon>Pseudomonadati</taxon>
        <taxon>Bacteroidota</taxon>
        <taxon>Flavobacteriia</taxon>
        <taxon>Flavobacteriales</taxon>
        <taxon>Weeksellaceae</taxon>
        <taxon>Chryseobacterium group</taxon>
        <taxon>Chryseobacterium</taxon>
    </lineage>
</organism>
<dbReference type="InterPro" id="IPR026881">
    <property type="entry name" value="WYL_dom"/>
</dbReference>
<feature type="domain" description="WYL" evidence="1">
    <location>
        <begin position="123"/>
        <end position="192"/>
    </location>
</feature>
<name>A0A7H1DZR6_9FLAO</name>
<accession>A0A7H1DZR6</accession>
<dbReference type="Proteomes" id="UP000516438">
    <property type="component" value="Chromosome"/>
</dbReference>
<dbReference type="PANTHER" id="PTHR34580">
    <property type="match status" value="1"/>
</dbReference>
<protein>
    <submittedName>
        <fullName evidence="2">WYL domain-containing protein</fullName>
    </submittedName>
</protein>
<keyword evidence="3" id="KW-1185">Reference proteome</keyword>
<dbReference type="InterPro" id="IPR051534">
    <property type="entry name" value="CBASS_pafABC_assoc_protein"/>
</dbReference>
<sequence length="303" mass="36070">MAKEEQMLRLQYIQDILRSKKEKGASYQDIKSYLEKKFEEKDLGELKFTERTFQRDKKAILKVTGIEISYSRSRDIYYISEEELTNAEESVLDNLLLIEAYRQTKSNSDIMIFEPRKARGLNHLNGIIHAIQNRKILGFTYHKFWTDETSERIVEPYALKEFQHRWYLLANEHKKSDFLVKTFALDRIQNLDIKSSSFVRQKFDLRKTFENSFGIISTEGKQPMEIVLSFTLEQGNYAKSLPLHHSQTFLKEENDRTYFKYLLVPTDDFLQELMWHGQAVKVEYPEVLVNQIEYELKDALKQY</sequence>
<reference evidence="2 3" key="1">
    <citation type="submission" date="2020-07" db="EMBL/GenBank/DDBJ databases">
        <title>Complete genome and description of Chryseobacterium manosquense strain Marseille-Q2069 sp. nov.</title>
        <authorList>
            <person name="Boxberger M."/>
        </authorList>
    </citation>
    <scope>NUCLEOTIDE SEQUENCE [LARGE SCALE GENOMIC DNA]</scope>
    <source>
        <strain evidence="2 3">Marseille-Q2069</strain>
    </source>
</reference>
<dbReference type="AlphaFoldDB" id="A0A7H1DZR6"/>
<proteinExistence type="predicted"/>
<dbReference type="EMBL" id="CP060203">
    <property type="protein sequence ID" value="QNS42474.1"/>
    <property type="molecule type" value="Genomic_DNA"/>
</dbReference>
<dbReference type="RefSeq" id="WP_188322022.1">
    <property type="nucleotide sequence ID" value="NZ_CP060203.1"/>
</dbReference>